<feature type="region of interest" description="Disordered" evidence="1">
    <location>
        <begin position="165"/>
        <end position="197"/>
    </location>
</feature>
<dbReference type="Pfam" id="PF00397">
    <property type="entry name" value="WW"/>
    <property type="match status" value="1"/>
</dbReference>
<dbReference type="SUPFAM" id="SSF51045">
    <property type="entry name" value="WW domain"/>
    <property type="match status" value="1"/>
</dbReference>
<feature type="domain" description="WW" evidence="2">
    <location>
        <begin position="122"/>
        <end position="149"/>
    </location>
</feature>
<evidence type="ECO:0000259" key="2">
    <source>
        <dbReference type="PROSITE" id="PS50020"/>
    </source>
</evidence>
<feature type="compositionally biased region" description="Polar residues" evidence="1">
    <location>
        <begin position="1"/>
        <end position="20"/>
    </location>
</feature>
<feature type="region of interest" description="Disordered" evidence="1">
    <location>
        <begin position="292"/>
        <end position="335"/>
    </location>
</feature>
<organism evidence="3 4">
    <name type="scientific">Dothistroma septosporum (strain NZE10 / CBS 128990)</name>
    <name type="common">Red band needle blight fungus</name>
    <name type="synonym">Mycosphaerella pini</name>
    <dbReference type="NCBI Taxonomy" id="675120"/>
    <lineage>
        <taxon>Eukaryota</taxon>
        <taxon>Fungi</taxon>
        <taxon>Dikarya</taxon>
        <taxon>Ascomycota</taxon>
        <taxon>Pezizomycotina</taxon>
        <taxon>Dothideomycetes</taxon>
        <taxon>Dothideomycetidae</taxon>
        <taxon>Mycosphaerellales</taxon>
        <taxon>Mycosphaerellaceae</taxon>
        <taxon>Dothistroma</taxon>
    </lineage>
</organism>
<dbReference type="CDD" id="cd00201">
    <property type="entry name" value="WW"/>
    <property type="match status" value="1"/>
</dbReference>
<evidence type="ECO:0000313" key="3">
    <source>
        <dbReference type="EMBL" id="EME46985.1"/>
    </source>
</evidence>
<evidence type="ECO:0000313" key="4">
    <source>
        <dbReference type="Proteomes" id="UP000016933"/>
    </source>
</evidence>
<dbReference type="InterPro" id="IPR001202">
    <property type="entry name" value="WW_dom"/>
</dbReference>
<name>N1PX42_DOTSN</name>
<dbReference type="AlphaFoldDB" id="N1PX42"/>
<accession>N1PX42</accession>
<protein>
    <recommendedName>
        <fullName evidence="2">WW domain-containing protein</fullName>
    </recommendedName>
</protein>
<feature type="compositionally biased region" description="Polar residues" evidence="1">
    <location>
        <begin position="43"/>
        <end position="62"/>
    </location>
</feature>
<dbReference type="OMA" id="AYAPCES"/>
<gene>
    <name evidence="3" type="ORF">DOTSEDRAFT_20805</name>
</gene>
<feature type="compositionally biased region" description="Basic and acidic residues" evidence="1">
    <location>
        <begin position="93"/>
        <end position="108"/>
    </location>
</feature>
<feature type="compositionally biased region" description="Basic and acidic residues" evidence="1">
    <location>
        <begin position="66"/>
        <end position="80"/>
    </location>
</feature>
<dbReference type="InterPro" id="IPR036020">
    <property type="entry name" value="WW_dom_sf"/>
</dbReference>
<dbReference type="HOGENOM" id="CLU_829060_0_0_1"/>
<keyword evidence="4" id="KW-1185">Reference proteome</keyword>
<feature type="region of interest" description="Disordered" evidence="1">
    <location>
        <begin position="222"/>
        <end position="245"/>
    </location>
</feature>
<dbReference type="PROSITE" id="PS01159">
    <property type="entry name" value="WW_DOMAIN_1"/>
    <property type="match status" value="1"/>
</dbReference>
<evidence type="ECO:0000256" key="1">
    <source>
        <dbReference type="SAM" id="MobiDB-lite"/>
    </source>
</evidence>
<dbReference type="Gene3D" id="2.20.70.10">
    <property type="match status" value="1"/>
</dbReference>
<feature type="region of interest" description="Disordered" evidence="1">
    <location>
        <begin position="1"/>
        <end position="126"/>
    </location>
</feature>
<sequence length="335" mass="36783">MSSFDLHNQTYHSNSESSPGDSEDEAYAPCESSTRILRRASSDLENQAPTITLTTPSHNGNPSLVEHSKLQKQRVAEPRKLHSGTWGPGIAKPKAEARARAKEQRSKPVDLPAGCTSPIEHWSEKKATNGETFYHNSATGESTWNRPEGYLDPDERFALGIGIKLRPPAKSATPQKKHRRSSGLWSAARNGDPMRDDLSAGLERLSLENVDEDLRKMGVSAGEQNCIGDGGIDKPARGRSRAAKPQYHARLQAEGIHDSESLDEIREKAKAFWKSDILEENLEKGEVKANCSGTMRKKDAVELPRSSHTAGNAERSAKVQQIADDESIIGTERSN</sequence>
<dbReference type="SMART" id="SM00456">
    <property type="entry name" value="WW"/>
    <property type="match status" value="1"/>
</dbReference>
<dbReference type="PROSITE" id="PS50020">
    <property type="entry name" value="WW_DOMAIN_2"/>
    <property type="match status" value="1"/>
</dbReference>
<dbReference type="EMBL" id="KB446536">
    <property type="protein sequence ID" value="EME46985.1"/>
    <property type="molecule type" value="Genomic_DNA"/>
</dbReference>
<dbReference type="Proteomes" id="UP000016933">
    <property type="component" value="Unassembled WGS sequence"/>
</dbReference>
<dbReference type="OrthoDB" id="187617at2759"/>
<proteinExistence type="predicted"/>
<reference evidence="3 4" key="2">
    <citation type="journal article" date="2012" name="PLoS Pathog.">
        <title>Diverse lifestyles and strategies of plant pathogenesis encoded in the genomes of eighteen Dothideomycetes fungi.</title>
        <authorList>
            <person name="Ohm R.A."/>
            <person name="Feau N."/>
            <person name="Henrissat B."/>
            <person name="Schoch C.L."/>
            <person name="Horwitz B.A."/>
            <person name="Barry K.W."/>
            <person name="Condon B.J."/>
            <person name="Copeland A.C."/>
            <person name="Dhillon B."/>
            <person name="Glaser F."/>
            <person name="Hesse C.N."/>
            <person name="Kosti I."/>
            <person name="LaButti K."/>
            <person name="Lindquist E.A."/>
            <person name="Lucas S."/>
            <person name="Salamov A.A."/>
            <person name="Bradshaw R.E."/>
            <person name="Ciuffetti L."/>
            <person name="Hamelin R.C."/>
            <person name="Kema G.H.J."/>
            <person name="Lawrence C."/>
            <person name="Scott J.A."/>
            <person name="Spatafora J.W."/>
            <person name="Turgeon B.G."/>
            <person name="de Wit P.J.G.M."/>
            <person name="Zhong S."/>
            <person name="Goodwin S.B."/>
            <person name="Grigoriev I.V."/>
        </authorList>
    </citation>
    <scope>NUCLEOTIDE SEQUENCE [LARGE SCALE GENOMIC DNA]</scope>
    <source>
        <strain evidence="4">NZE10 / CBS 128990</strain>
    </source>
</reference>
<reference evidence="4" key="1">
    <citation type="journal article" date="2012" name="PLoS Genet.">
        <title>The genomes of the fungal plant pathogens Cladosporium fulvum and Dothistroma septosporum reveal adaptation to different hosts and lifestyles but also signatures of common ancestry.</title>
        <authorList>
            <person name="de Wit P.J.G.M."/>
            <person name="van der Burgt A."/>
            <person name="Oekmen B."/>
            <person name="Stergiopoulos I."/>
            <person name="Abd-Elsalam K.A."/>
            <person name="Aerts A.L."/>
            <person name="Bahkali A.H."/>
            <person name="Beenen H.G."/>
            <person name="Chettri P."/>
            <person name="Cox M.P."/>
            <person name="Datema E."/>
            <person name="de Vries R.P."/>
            <person name="Dhillon B."/>
            <person name="Ganley A.R."/>
            <person name="Griffiths S.A."/>
            <person name="Guo Y."/>
            <person name="Hamelin R.C."/>
            <person name="Henrissat B."/>
            <person name="Kabir M.S."/>
            <person name="Jashni M.K."/>
            <person name="Kema G."/>
            <person name="Klaubauf S."/>
            <person name="Lapidus A."/>
            <person name="Levasseur A."/>
            <person name="Lindquist E."/>
            <person name="Mehrabi R."/>
            <person name="Ohm R.A."/>
            <person name="Owen T.J."/>
            <person name="Salamov A."/>
            <person name="Schwelm A."/>
            <person name="Schijlen E."/>
            <person name="Sun H."/>
            <person name="van den Burg H.A."/>
            <person name="van Ham R.C.H.J."/>
            <person name="Zhang S."/>
            <person name="Goodwin S.B."/>
            <person name="Grigoriev I.V."/>
            <person name="Collemare J."/>
            <person name="Bradshaw R.E."/>
        </authorList>
    </citation>
    <scope>NUCLEOTIDE SEQUENCE [LARGE SCALE GENOMIC DNA]</scope>
    <source>
        <strain evidence="4">NZE10 / CBS 128990</strain>
    </source>
</reference>